<keyword evidence="2" id="KW-1185">Reference proteome</keyword>
<dbReference type="Proteomes" id="UP000199403">
    <property type="component" value="Unassembled WGS sequence"/>
</dbReference>
<dbReference type="AlphaFoldDB" id="A0A1H7B7E1"/>
<evidence type="ECO:0000313" key="2">
    <source>
        <dbReference type="Proteomes" id="UP000199403"/>
    </source>
</evidence>
<dbReference type="EMBL" id="FNZH01000009">
    <property type="protein sequence ID" value="SEJ72187.1"/>
    <property type="molecule type" value="Genomic_DNA"/>
</dbReference>
<gene>
    <name evidence="1" type="ORF">SAMN05192553_109142</name>
</gene>
<accession>A0A1H7B7E1</accession>
<dbReference type="RefSeq" id="WP_092178192.1">
    <property type="nucleotide sequence ID" value="NZ_FNZH01000009.1"/>
</dbReference>
<proteinExistence type="predicted"/>
<evidence type="ECO:0000313" key="1">
    <source>
        <dbReference type="EMBL" id="SEJ72187.1"/>
    </source>
</evidence>
<protein>
    <submittedName>
        <fullName evidence="1">Uncharacterized protein</fullName>
    </submittedName>
</protein>
<organism evidence="1 2">
    <name type="scientific">Cyclobacterium xiamenense</name>
    <dbReference type="NCBI Taxonomy" id="1297121"/>
    <lineage>
        <taxon>Bacteria</taxon>
        <taxon>Pseudomonadati</taxon>
        <taxon>Bacteroidota</taxon>
        <taxon>Cytophagia</taxon>
        <taxon>Cytophagales</taxon>
        <taxon>Cyclobacteriaceae</taxon>
        <taxon>Cyclobacterium</taxon>
    </lineage>
</organism>
<name>A0A1H7B7E1_9BACT</name>
<reference evidence="2" key="1">
    <citation type="submission" date="2016-10" db="EMBL/GenBank/DDBJ databases">
        <authorList>
            <person name="Varghese N."/>
            <person name="Submissions S."/>
        </authorList>
    </citation>
    <scope>NUCLEOTIDE SEQUENCE [LARGE SCALE GENOMIC DNA]</scope>
    <source>
        <strain evidence="2">IBRC-M 10761</strain>
    </source>
</reference>
<sequence>MERIKNLLLLVLLGFLLIPAHGQDIGNWGRAYRPTPDKSDSYYNRQANRYEKEGDLLAAVANAALALKLADKKRQTRRAQETLHNFYEKALEESIEEVKSTKEGFSTTEGEERVLAASGIATTYKTLSGTMEVLKEIPKDKLKMKKVGTLSFEILDFSAEITEADRELSRAIDDAAAYYYRLGTELMTQADSTYAADTTGTEVEGEPDLSHEERMSIIRKNKAAAKRFLKSMEFRRGYKDAPEKYALAKDLGTTRIVAMAFEEQYNKSAYGEELGASVANRVAVALREKDYQFLEVRSRAIQGIRFVEASGPEENTLEYLMANREGSHVALIGVLTAIRVERNRAKPVVDELEREVVVEKQTYTDSDGNEKVREIKKTVRATLTTYSKSMEVVVGGTYQIVSLINGEVLKSGEITGTDTFVYNWGTFRGDKRALSGYQQSLAEREELDYPKTAPMVKEAANRLSNNIADDVESQYVAFVGR</sequence>
<dbReference type="OrthoDB" id="1489643at2"/>